<dbReference type="InterPro" id="IPR001878">
    <property type="entry name" value="Znf_CCHC"/>
</dbReference>
<name>A0A317Y187_9BASI</name>
<proteinExistence type="predicted"/>
<evidence type="ECO:0000256" key="1">
    <source>
        <dbReference type="ARBA" id="ARBA00022664"/>
    </source>
</evidence>
<dbReference type="SMART" id="SM00343">
    <property type="entry name" value="ZnF_C2HC"/>
    <property type="match status" value="3"/>
</dbReference>
<dbReference type="SUPFAM" id="SSF57756">
    <property type="entry name" value="Retrovirus zinc finger-like domains"/>
    <property type="match status" value="2"/>
</dbReference>
<dbReference type="GO" id="GO:0006397">
    <property type="term" value="P:mRNA processing"/>
    <property type="evidence" value="ECO:0007669"/>
    <property type="project" value="UniProtKB-KW"/>
</dbReference>
<keyword evidence="2" id="KW-0862">Zinc</keyword>
<dbReference type="Gene3D" id="4.10.60.10">
    <property type="entry name" value="Zinc finger, CCHC-type"/>
    <property type="match status" value="2"/>
</dbReference>
<dbReference type="Pfam" id="PF00098">
    <property type="entry name" value="zf-CCHC"/>
    <property type="match status" value="3"/>
</dbReference>
<keyword evidence="1" id="KW-0507">mRNA processing</keyword>
<protein>
    <recommendedName>
        <fullName evidence="3">CCHC-type domain-containing protein</fullName>
    </recommendedName>
</protein>
<dbReference type="GO" id="GO:0003676">
    <property type="term" value="F:nucleic acid binding"/>
    <property type="evidence" value="ECO:0007669"/>
    <property type="project" value="InterPro"/>
</dbReference>
<dbReference type="InterPro" id="IPR036875">
    <property type="entry name" value="Znf_CCHC_sf"/>
</dbReference>
<dbReference type="InterPro" id="IPR051714">
    <property type="entry name" value="Znf_CCHC_NABP"/>
</dbReference>
<keyword evidence="2" id="KW-0479">Metal-binding</keyword>
<keyword evidence="5" id="KW-1185">Reference proteome</keyword>
<keyword evidence="2" id="KW-0863">Zinc-finger</keyword>
<dbReference type="Proteomes" id="UP000246740">
    <property type="component" value="Unassembled WGS sequence"/>
</dbReference>
<evidence type="ECO:0000313" key="5">
    <source>
        <dbReference type="Proteomes" id="UP000246740"/>
    </source>
</evidence>
<dbReference type="STRING" id="1882483.A0A317Y187"/>
<evidence type="ECO:0000313" key="4">
    <source>
        <dbReference type="EMBL" id="PWZ03389.1"/>
    </source>
</evidence>
<dbReference type="OrthoDB" id="3341596at2759"/>
<dbReference type="GO" id="GO:0008270">
    <property type="term" value="F:zinc ion binding"/>
    <property type="evidence" value="ECO:0007669"/>
    <property type="project" value="UniProtKB-KW"/>
</dbReference>
<dbReference type="AlphaFoldDB" id="A0A317Y187"/>
<organism evidence="4 5">
    <name type="scientific">Testicularia cyperi</name>
    <dbReference type="NCBI Taxonomy" id="1882483"/>
    <lineage>
        <taxon>Eukaryota</taxon>
        <taxon>Fungi</taxon>
        <taxon>Dikarya</taxon>
        <taxon>Basidiomycota</taxon>
        <taxon>Ustilaginomycotina</taxon>
        <taxon>Ustilaginomycetes</taxon>
        <taxon>Ustilaginales</taxon>
        <taxon>Anthracoideaceae</taxon>
        <taxon>Testicularia</taxon>
    </lineage>
</organism>
<dbReference type="PROSITE" id="PS50158">
    <property type="entry name" value="ZF_CCHC"/>
    <property type="match status" value="2"/>
</dbReference>
<dbReference type="EMBL" id="KZ819188">
    <property type="protein sequence ID" value="PWZ03389.1"/>
    <property type="molecule type" value="Genomic_DNA"/>
</dbReference>
<dbReference type="PANTHER" id="PTHR23002">
    <property type="entry name" value="ZINC FINGER CCHC DOMAIN CONTAINING PROTEIN"/>
    <property type="match status" value="1"/>
</dbReference>
<gene>
    <name evidence="4" type="ORF">BCV70DRAFT_235084</name>
</gene>
<evidence type="ECO:0000259" key="3">
    <source>
        <dbReference type="PROSITE" id="PS50158"/>
    </source>
</evidence>
<accession>A0A317Y187</accession>
<feature type="domain" description="CCHC-type" evidence="3">
    <location>
        <begin position="23"/>
        <end position="38"/>
    </location>
</feature>
<feature type="domain" description="CCHC-type" evidence="3">
    <location>
        <begin position="111"/>
        <end position="126"/>
    </location>
</feature>
<evidence type="ECO:0000256" key="2">
    <source>
        <dbReference type="PROSITE-ProRule" id="PRU00047"/>
    </source>
</evidence>
<reference evidence="4 5" key="1">
    <citation type="journal article" date="2018" name="Mol. Biol. Evol.">
        <title>Broad Genomic Sampling Reveals a Smut Pathogenic Ancestry of the Fungal Clade Ustilaginomycotina.</title>
        <authorList>
            <person name="Kijpornyongpan T."/>
            <person name="Mondo S.J."/>
            <person name="Barry K."/>
            <person name="Sandor L."/>
            <person name="Lee J."/>
            <person name="Lipzen A."/>
            <person name="Pangilinan J."/>
            <person name="LaButti K."/>
            <person name="Hainaut M."/>
            <person name="Henrissat B."/>
            <person name="Grigoriev I.V."/>
            <person name="Spatafora J.W."/>
            <person name="Aime M.C."/>
        </authorList>
    </citation>
    <scope>NUCLEOTIDE SEQUENCE [LARGE SCALE GENOMIC DNA]</scope>
    <source>
        <strain evidence="4 5">MCA 3645</strain>
    </source>
</reference>
<dbReference type="InParanoid" id="A0A317Y187"/>
<sequence>MVFRRRGCYVLVAGGIGKGEKACYTCGDFGHIARLCPSAPTASATTAPSAATATASEGAAAQAATTGGAPAAASRAKSGPIRCRRCNGPNHFARDCQAASPGASGRKPKACYVCSKPGHIAKACPEAPTMAEAPGSNAAAALTA</sequence>